<evidence type="ECO:0000313" key="8">
    <source>
        <dbReference type="Proteomes" id="UP000320209"/>
    </source>
</evidence>
<evidence type="ECO:0000256" key="4">
    <source>
        <dbReference type="ARBA" id="ARBA00023136"/>
    </source>
</evidence>
<keyword evidence="4 5" id="KW-0472">Membrane</keyword>
<dbReference type="Proteomes" id="UP000320209">
    <property type="component" value="Unassembled WGS sequence"/>
</dbReference>
<evidence type="ECO:0000256" key="2">
    <source>
        <dbReference type="ARBA" id="ARBA00022692"/>
    </source>
</evidence>
<gene>
    <name evidence="7" type="ORF">FB381_4593</name>
</gene>
<evidence type="ECO:0000259" key="6">
    <source>
        <dbReference type="Pfam" id="PF02656"/>
    </source>
</evidence>
<name>A0A543ADJ3_9ACTN</name>
<dbReference type="InterPro" id="IPR003807">
    <property type="entry name" value="DUF202"/>
</dbReference>
<reference evidence="7 8" key="1">
    <citation type="submission" date="2019-06" db="EMBL/GenBank/DDBJ databases">
        <title>Sequencing the genomes of 1000 actinobacteria strains.</title>
        <authorList>
            <person name="Klenk H.-P."/>
        </authorList>
    </citation>
    <scope>NUCLEOTIDE SEQUENCE [LARGE SCALE GENOMIC DNA]</scope>
    <source>
        <strain evidence="7 8">DSM 25218</strain>
    </source>
</reference>
<dbReference type="RefSeq" id="WP_141782353.1">
    <property type="nucleotide sequence ID" value="NZ_VFOV01000001.1"/>
</dbReference>
<accession>A0A543ADJ3</accession>
<feature type="transmembrane region" description="Helical" evidence="5">
    <location>
        <begin position="28"/>
        <end position="48"/>
    </location>
</feature>
<keyword evidence="3 5" id="KW-1133">Transmembrane helix</keyword>
<feature type="transmembrane region" description="Helical" evidence="5">
    <location>
        <begin position="55"/>
        <end position="77"/>
    </location>
</feature>
<evidence type="ECO:0000313" key="7">
    <source>
        <dbReference type="EMBL" id="TQL70654.1"/>
    </source>
</evidence>
<dbReference type="Pfam" id="PF02656">
    <property type="entry name" value="DUF202"/>
    <property type="match status" value="1"/>
</dbReference>
<evidence type="ECO:0000256" key="3">
    <source>
        <dbReference type="ARBA" id="ARBA00022989"/>
    </source>
</evidence>
<feature type="domain" description="DUF202" evidence="6">
    <location>
        <begin position="19"/>
        <end position="85"/>
    </location>
</feature>
<keyword evidence="8" id="KW-1185">Reference proteome</keyword>
<comment type="subcellular location">
    <subcellularLocation>
        <location evidence="1">Endomembrane system</location>
        <topology evidence="1">Multi-pass membrane protein</topology>
    </subcellularLocation>
</comment>
<dbReference type="EMBL" id="VFOV01000001">
    <property type="protein sequence ID" value="TQL70654.1"/>
    <property type="molecule type" value="Genomic_DNA"/>
</dbReference>
<evidence type="ECO:0000256" key="5">
    <source>
        <dbReference type="SAM" id="Phobius"/>
    </source>
</evidence>
<sequence length="124" mass="12675">MRTRFPAKVYGHGTEPDPRFTLANERTFLAWIRTSLALLAAGVALLALDLPLHAGLQLAAAAIFTLAALGAAAWAWFSWAAAQRALRIGSPLPGLGIGGGLAALLVVALVLLLTGALLGGPGRG</sequence>
<dbReference type="GO" id="GO:0012505">
    <property type="term" value="C:endomembrane system"/>
    <property type="evidence" value="ECO:0007669"/>
    <property type="project" value="UniProtKB-SubCell"/>
</dbReference>
<evidence type="ECO:0000256" key="1">
    <source>
        <dbReference type="ARBA" id="ARBA00004127"/>
    </source>
</evidence>
<feature type="transmembrane region" description="Helical" evidence="5">
    <location>
        <begin position="97"/>
        <end position="118"/>
    </location>
</feature>
<keyword evidence="2 5" id="KW-0812">Transmembrane</keyword>
<dbReference type="OrthoDB" id="582337at2"/>
<proteinExistence type="predicted"/>
<protein>
    <submittedName>
        <fullName evidence="7">Putative membrane protein</fullName>
    </submittedName>
</protein>
<comment type="caution">
    <text evidence="7">The sequence shown here is derived from an EMBL/GenBank/DDBJ whole genome shotgun (WGS) entry which is preliminary data.</text>
</comment>
<organism evidence="7 8">
    <name type="scientific">Nocardioides albertanoniae</name>
    <dbReference type="NCBI Taxonomy" id="1175486"/>
    <lineage>
        <taxon>Bacteria</taxon>
        <taxon>Bacillati</taxon>
        <taxon>Actinomycetota</taxon>
        <taxon>Actinomycetes</taxon>
        <taxon>Propionibacteriales</taxon>
        <taxon>Nocardioidaceae</taxon>
        <taxon>Nocardioides</taxon>
    </lineage>
</organism>
<dbReference type="AlphaFoldDB" id="A0A543ADJ3"/>